<proteinExistence type="predicted"/>
<dbReference type="AlphaFoldDB" id="A0A381VCX5"/>
<dbReference type="InterPro" id="IPR036280">
    <property type="entry name" value="Multihaem_cyt_sf"/>
</dbReference>
<organism evidence="1">
    <name type="scientific">marine metagenome</name>
    <dbReference type="NCBI Taxonomy" id="408172"/>
    <lineage>
        <taxon>unclassified sequences</taxon>
        <taxon>metagenomes</taxon>
        <taxon>ecological metagenomes</taxon>
    </lineage>
</organism>
<reference evidence="1" key="1">
    <citation type="submission" date="2018-05" db="EMBL/GenBank/DDBJ databases">
        <authorList>
            <person name="Lanie J.A."/>
            <person name="Ng W.-L."/>
            <person name="Kazmierczak K.M."/>
            <person name="Andrzejewski T.M."/>
            <person name="Davidsen T.M."/>
            <person name="Wayne K.J."/>
            <person name="Tettelin H."/>
            <person name="Glass J.I."/>
            <person name="Rusch D."/>
            <person name="Podicherti R."/>
            <person name="Tsui H.-C.T."/>
            <person name="Winkler M.E."/>
        </authorList>
    </citation>
    <scope>NUCLEOTIDE SEQUENCE</scope>
</reference>
<protein>
    <submittedName>
        <fullName evidence="1">Uncharacterized protein</fullName>
    </submittedName>
</protein>
<name>A0A381VCX5_9ZZZZ</name>
<gene>
    <name evidence="1" type="ORF">METZ01_LOCUS90331</name>
</gene>
<evidence type="ECO:0000313" key="1">
    <source>
        <dbReference type="EMBL" id="SVA37477.1"/>
    </source>
</evidence>
<sequence length="315" mass="34357">MRKAVSRLLFTTFALLGLVLVGLNAQLKPAQRMPATASEYARLVGPDLGVVPTIDCGEGVRVPIHVDGVEVFHDQEELACDNPDFKGGCYVGSRVNRLEGRDAVGAPMTDVVWVYLCRSAGVEWFEQGVMSVQMIGHNTRTGATAFFEAPDADPSRPNPQPGLLRLDEDGVLDGEFPGPDDPAFDEAFMTPPIQCSHCHQADPFIHDPWIDGARLPEDPTQPVIPELGRPDSPYYVVGGEDWDRRTVHIEGNGCISCHRAPDPDRFLAYGPQNVNDFMPPNSPGSMAEDYAAIRTCYDAGPEATPGCDWVEPPTR</sequence>
<dbReference type="SUPFAM" id="SSF48695">
    <property type="entry name" value="Multiheme cytochromes"/>
    <property type="match status" value="1"/>
</dbReference>
<accession>A0A381VCX5</accession>
<dbReference type="EMBL" id="UINC01008321">
    <property type="protein sequence ID" value="SVA37477.1"/>
    <property type="molecule type" value="Genomic_DNA"/>
</dbReference>